<protein>
    <submittedName>
        <fullName evidence="3">Uncharacterized protein</fullName>
    </submittedName>
</protein>
<gene>
    <name evidence="3" type="ORF">R1flu_003080</name>
</gene>
<accession>A0ABD1Y7Z5</accession>
<dbReference type="Proteomes" id="UP001605036">
    <property type="component" value="Unassembled WGS sequence"/>
</dbReference>
<dbReference type="Pfam" id="PF13855">
    <property type="entry name" value="LRR_8"/>
    <property type="match status" value="1"/>
</dbReference>
<evidence type="ECO:0000313" key="3">
    <source>
        <dbReference type="EMBL" id="KAL2622875.1"/>
    </source>
</evidence>
<dbReference type="EMBL" id="JBHFFA010000006">
    <property type="protein sequence ID" value="KAL2622875.1"/>
    <property type="molecule type" value="Genomic_DNA"/>
</dbReference>
<dbReference type="SUPFAM" id="SSF52058">
    <property type="entry name" value="L domain-like"/>
    <property type="match status" value="1"/>
</dbReference>
<proteinExistence type="predicted"/>
<keyword evidence="2" id="KW-0732">Signal</keyword>
<reference evidence="3 4" key="1">
    <citation type="submission" date="2024-09" db="EMBL/GenBank/DDBJ databases">
        <title>Chromosome-scale assembly of Riccia fluitans.</title>
        <authorList>
            <person name="Paukszto L."/>
            <person name="Sawicki J."/>
            <person name="Karawczyk K."/>
            <person name="Piernik-Szablinska J."/>
            <person name="Szczecinska M."/>
            <person name="Mazdziarz M."/>
        </authorList>
    </citation>
    <scope>NUCLEOTIDE SEQUENCE [LARGE SCALE GENOMIC DNA]</scope>
    <source>
        <strain evidence="3">Rf_01</strain>
        <tissue evidence="3">Aerial parts of the thallus</tissue>
    </source>
</reference>
<dbReference type="AlphaFoldDB" id="A0ABD1Y7Z5"/>
<dbReference type="Pfam" id="PF00560">
    <property type="entry name" value="LRR_1"/>
    <property type="match status" value="1"/>
</dbReference>
<dbReference type="InterPro" id="IPR001611">
    <property type="entry name" value="Leu-rich_rpt"/>
</dbReference>
<evidence type="ECO:0000256" key="1">
    <source>
        <dbReference type="ARBA" id="ARBA00004167"/>
    </source>
</evidence>
<dbReference type="PANTHER" id="PTHR48053:SF71">
    <property type="entry name" value="LEUCINE RICH REPEAT FAMILY PROTEIN, EXPRESSED"/>
    <property type="match status" value="1"/>
</dbReference>
<dbReference type="InterPro" id="IPR032675">
    <property type="entry name" value="LRR_dom_sf"/>
</dbReference>
<evidence type="ECO:0000256" key="2">
    <source>
        <dbReference type="ARBA" id="ARBA00022729"/>
    </source>
</evidence>
<keyword evidence="4" id="KW-1185">Reference proteome</keyword>
<dbReference type="GO" id="GO:0016020">
    <property type="term" value="C:membrane"/>
    <property type="evidence" value="ECO:0007669"/>
    <property type="project" value="UniProtKB-SubCell"/>
</dbReference>
<dbReference type="Gene3D" id="3.80.10.10">
    <property type="entry name" value="Ribonuclease Inhibitor"/>
    <property type="match status" value="1"/>
</dbReference>
<sequence>MDLSYNQLQGRLPPEIGNCGTQGSGVYFMVEHNKISGPIPDVFGDGNFYIFYASHNQFTGGVPLSLAMVGGVDLSHNHLSARKPFFGALKNSQFLDLSFNQLSGPLPENSGDFSNLKHMDLYNKLSGKVPQSVEWMPNLEYLDLSHNNFTGTVPSKRPSELLVSSS</sequence>
<evidence type="ECO:0000313" key="4">
    <source>
        <dbReference type="Proteomes" id="UP001605036"/>
    </source>
</evidence>
<organism evidence="3 4">
    <name type="scientific">Riccia fluitans</name>
    <dbReference type="NCBI Taxonomy" id="41844"/>
    <lineage>
        <taxon>Eukaryota</taxon>
        <taxon>Viridiplantae</taxon>
        <taxon>Streptophyta</taxon>
        <taxon>Embryophyta</taxon>
        <taxon>Marchantiophyta</taxon>
        <taxon>Marchantiopsida</taxon>
        <taxon>Marchantiidae</taxon>
        <taxon>Marchantiales</taxon>
        <taxon>Ricciaceae</taxon>
        <taxon>Riccia</taxon>
    </lineage>
</organism>
<comment type="subcellular location">
    <subcellularLocation>
        <location evidence="1">Membrane</location>
        <topology evidence="1">Single-pass membrane protein</topology>
    </subcellularLocation>
</comment>
<name>A0ABD1Y7Z5_9MARC</name>
<dbReference type="InterPro" id="IPR051716">
    <property type="entry name" value="Plant_RL_S/T_kinase"/>
</dbReference>
<dbReference type="PANTHER" id="PTHR48053">
    <property type="entry name" value="LEUCINE RICH REPEAT FAMILY PROTEIN, EXPRESSED"/>
    <property type="match status" value="1"/>
</dbReference>
<comment type="caution">
    <text evidence="3">The sequence shown here is derived from an EMBL/GenBank/DDBJ whole genome shotgun (WGS) entry which is preliminary data.</text>
</comment>